<name>A0A437UQ12_ENTAV</name>
<dbReference type="InterPro" id="IPR051471">
    <property type="entry name" value="Bacterial_PTS_sugar_comp"/>
</dbReference>
<dbReference type="Proteomes" id="UP000288388">
    <property type="component" value="Unassembled WGS sequence"/>
</dbReference>
<evidence type="ECO:0000256" key="1">
    <source>
        <dbReference type="ARBA" id="ARBA00004496"/>
    </source>
</evidence>
<dbReference type="GO" id="GO:0005737">
    <property type="term" value="C:cytoplasm"/>
    <property type="evidence" value="ECO:0007669"/>
    <property type="project" value="UniProtKB-SubCell"/>
</dbReference>
<sequence length="133" mass="14547">MKKHILVLTHGDFGASLLNSAQMIIGDLDDVSSVSLVPEDSGDTFYEKVEKEISTISKDIVCLVDLFGGSPCNTALRLSQNRKIDIVCGLNLPMFIELYNQISISEDFNSEGLISTAKDNIFDVVKKFSAKNG</sequence>
<evidence type="ECO:0000256" key="2">
    <source>
        <dbReference type="ARBA" id="ARBA00022448"/>
    </source>
</evidence>
<dbReference type="GO" id="GO:0009401">
    <property type="term" value="P:phosphoenolpyruvate-dependent sugar phosphotransferase system"/>
    <property type="evidence" value="ECO:0007669"/>
    <property type="project" value="UniProtKB-KW"/>
</dbReference>
<accession>A0A437UQ12</accession>
<dbReference type="InterPro" id="IPR004701">
    <property type="entry name" value="PTS_EIIA_man-typ"/>
</dbReference>
<protein>
    <submittedName>
        <fullName evidence="8">PTS sugar transporter subunit IIA</fullName>
    </submittedName>
</protein>
<dbReference type="PROSITE" id="PS51096">
    <property type="entry name" value="PTS_EIIA_TYPE_4"/>
    <property type="match status" value="1"/>
</dbReference>
<dbReference type="InterPro" id="IPR036662">
    <property type="entry name" value="PTS_EIIA_man-typ_sf"/>
</dbReference>
<keyword evidence="3" id="KW-0963">Cytoplasm</keyword>
<dbReference type="AlphaFoldDB" id="A0A437UQ12"/>
<dbReference type="GeneID" id="86911053"/>
<evidence type="ECO:0000256" key="5">
    <source>
        <dbReference type="ARBA" id="ARBA00022679"/>
    </source>
</evidence>
<keyword evidence="5" id="KW-0808">Transferase</keyword>
<evidence type="ECO:0000256" key="6">
    <source>
        <dbReference type="ARBA" id="ARBA00022683"/>
    </source>
</evidence>
<proteinExistence type="predicted"/>
<comment type="caution">
    <text evidence="8">The sequence shown here is derived from an EMBL/GenBank/DDBJ whole genome shotgun (WGS) entry which is preliminary data.</text>
</comment>
<dbReference type="CDD" id="cd00006">
    <property type="entry name" value="PTS_IIA_man"/>
    <property type="match status" value="1"/>
</dbReference>
<reference evidence="8 9" key="1">
    <citation type="submission" date="2018-12" db="EMBL/GenBank/DDBJ databases">
        <title>A novel vanA-carrying plasmid in a clinical isolate of Enterococcus avium.</title>
        <authorList>
            <person name="Bernasconi O.J."/>
            <person name="Luzzaro F."/>
            <person name="Endimiani A."/>
        </authorList>
    </citation>
    <scope>NUCLEOTIDE SEQUENCE [LARGE SCALE GENOMIC DNA]</scope>
    <source>
        <strain evidence="8 9">LC0559/18</strain>
    </source>
</reference>
<comment type="subcellular location">
    <subcellularLocation>
        <location evidence="1">Cytoplasm</location>
    </subcellularLocation>
</comment>
<evidence type="ECO:0000313" key="8">
    <source>
        <dbReference type="EMBL" id="RVU95721.1"/>
    </source>
</evidence>
<gene>
    <name evidence="8" type="ORF">EK398_13185</name>
</gene>
<dbReference type="PANTHER" id="PTHR33799:SF1">
    <property type="entry name" value="PTS SYSTEM MANNOSE-SPECIFIC EIIAB COMPONENT-RELATED"/>
    <property type="match status" value="1"/>
</dbReference>
<evidence type="ECO:0000256" key="3">
    <source>
        <dbReference type="ARBA" id="ARBA00022490"/>
    </source>
</evidence>
<organism evidence="8 9">
    <name type="scientific">Enterococcus avium</name>
    <name type="common">Streptococcus avium</name>
    <dbReference type="NCBI Taxonomy" id="33945"/>
    <lineage>
        <taxon>Bacteria</taxon>
        <taxon>Bacillati</taxon>
        <taxon>Bacillota</taxon>
        <taxon>Bacilli</taxon>
        <taxon>Lactobacillales</taxon>
        <taxon>Enterococcaceae</taxon>
        <taxon>Enterococcus</taxon>
    </lineage>
</organism>
<dbReference type="GO" id="GO:0016301">
    <property type="term" value="F:kinase activity"/>
    <property type="evidence" value="ECO:0007669"/>
    <property type="project" value="UniProtKB-KW"/>
</dbReference>
<dbReference type="RefSeq" id="WP_016179249.1">
    <property type="nucleotide sequence ID" value="NZ_CAAKNX010000017.1"/>
</dbReference>
<keyword evidence="6" id="KW-0598">Phosphotransferase system</keyword>
<evidence type="ECO:0000313" key="9">
    <source>
        <dbReference type="Proteomes" id="UP000288388"/>
    </source>
</evidence>
<dbReference type="InterPro" id="IPR033887">
    <property type="entry name" value="PTS_IIA_man"/>
</dbReference>
<dbReference type="Pfam" id="PF03610">
    <property type="entry name" value="EIIA-man"/>
    <property type="match status" value="1"/>
</dbReference>
<evidence type="ECO:0000256" key="4">
    <source>
        <dbReference type="ARBA" id="ARBA00022597"/>
    </source>
</evidence>
<dbReference type="SUPFAM" id="SSF53062">
    <property type="entry name" value="PTS system fructose IIA component-like"/>
    <property type="match status" value="1"/>
</dbReference>
<keyword evidence="2" id="KW-0813">Transport</keyword>
<dbReference type="Gene3D" id="3.40.50.510">
    <property type="entry name" value="Phosphotransferase system, mannose-type IIA component"/>
    <property type="match status" value="1"/>
</dbReference>
<keyword evidence="4 8" id="KW-0762">Sugar transport</keyword>
<keyword evidence="7" id="KW-0418">Kinase</keyword>
<dbReference type="EMBL" id="RYZS01000001">
    <property type="protein sequence ID" value="RVU95721.1"/>
    <property type="molecule type" value="Genomic_DNA"/>
</dbReference>
<dbReference type="PANTHER" id="PTHR33799">
    <property type="entry name" value="PTS PERMEASE-RELATED-RELATED"/>
    <property type="match status" value="1"/>
</dbReference>
<evidence type="ECO:0000256" key="7">
    <source>
        <dbReference type="ARBA" id="ARBA00022777"/>
    </source>
</evidence>
<dbReference type="GO" id="GO:0016020">
    <property type="term" value="C:membrane"/>
    <property type="evidence" value="ECO:0007669"/>
    <property type="project" value="InterPro"/>
</dbReference>